<dbReference type="PROSITE" id="PS51651">
    <property type="entry name" value="DOCKER"/>
    <property type="match status" value="1"/>
</dbReference>
<dbReference type="GO" id="GO:0005085">
    <property type="term" value="F:guanyl-nucleotide exchange factor activity"/>
    <property type="evidence" value="ECO:0007669"/>
    <property type="project" value="UniProtKB-KW"/>
</dbReference>
<dbReference type="Pfam" id="PF06920">
    <property type="entry name" value="DHR-2_Lobe_A"/>
    <property type="match status" value="1"/>
</dbReference>
<accession>A0A7K5THG4</accession>
<feature type="compositionally biased region" description="Polar residues" evidence="3">
    <location>
        <begin position="566"/>
        <end position="576"/>
    </location>
</feature>
<dbReference type="GO" id="GO:0007264">
    <property type="term" value="P:small GTPase-mediated signal transduction"/>
    <property type="evidence" value="ECO:0007669"/>
    <property type="project" value="InterPro"/>
</dbReference>
<evidence type="ECO:0000256" key="2">
    <source>
        <dbReference type="PROSITE-ProRule" id="PRU00984"/>
    </source>
</evidence>
<comment type="similarity">
    <text evidence="2">Belongs to the DOCK family.</text>
</comment>
<feature type="compositionally biased region" description="Polar residues" evidence="3">
    <location>
        <begin position="494"/>
        <end position="507"/>
    </location>
</feature>
<gene>
    <name evidence="5" type="primary">Dock1_3</name>
    <name evidence="5" type="ORF">UROPYL_R11534</name>
</gene>
<name>A0A7K5THG4_9FRIN</name>
<dbReference type="InterPro" id="IPR043161">
    <property type="entry name" value="DOCK_C_lobe_A"/>
</dbReference>
<sequence>QMWEEAIALGKELAEQYENEMFDYEQLSELLRKQAQFYENIVKVIRPKPDYFAVGYYGQGFPTFIRNKVFIYRGKEYERREDFEARLLTQFPNAEKMKTTSPPGEDIKTSSGQYIQCFTVKPKLDLPSKFHRPVSEQIVSFYRVNEVQRFEYSRPVRKGEKNPDNEFANMWIERTIYVTAYKLPGILRWFEVKSVFMVEISPLENAIETMQLTNDKINNMVQQHLSDPNLPINPLSMLLNGIVDPAVMGGFANYEKAFFTEKYIHEHPEDHDKIEKLKDLIAWQIPFLAEGIRIHGEKVTEALRPFHERMEACFRQLKDKVEKQYGVRAILSGLEERRGSRPRSMVRSFTMPSSSRPLSVASVSSLSSDSTPSRPGSDGFVLEPLLPKKMHSRSQDKLDKDDLDKDKKEKKKEKRNSKHQEIFDKEFKSTDISLQQAEAVILSETISPLRPQRPKSQVLNVMSGERRFSVSPAPPSSQLTPPPITPRTKLAFSIQPNLELNGMSSSDIPDVPPPLPLKGSTADYGNLMESQDLVSPTTSPPAHQRHLPPPLPSKTPPPPPPKTTRKQTSVDSGIVQ</sequence>
<dbReference type="EMBL" id="VZRH01007520">
    <property type="protein sequence ID" value="NWU03226.1"/>
    <property type="molecule type" value="Genomic_DNA"/>
</dbReference>
<dbReference type="GO" id="GO:0005737">
    <property type="term" value="C:cytoplasm"/>
    <property type="evidence" value="ECO:0007669"/>
    <property type="project" value="TreeGrafter"/>
</dbReference>
<reference evidence="5 6" key="1">
    <citation type="submission" date="2019-09" db="EMBL/GenBank/DDBJ databases">
        <title>Bird 10,000 Genomes (B10K) Project - Family phase.</title>
        <authorList>
            <person name="Zhang G."/>
        </authorList>
    </citation>
    <scope>NUCLEOTIDE SEQUENCE [LARGE SCALE GENOMIC DNA]</scope>
    <source>
        <strain evidence="5">B10K-DU-012-38</strain>
        <tissue evidence="5">Muscle</tissue>
    </source>
</reference>
<keyword evidence="6" id="KW-1185">Reference proteome</keyword>
<dbReference type="GO" id="GO:0016477">
    <property type="term" value="P:cell migration"/>
    <property type="evidence" value="ECO:0007669"/>
    <property type="project" value="TreeGrafter"/>
</dbReference>
<feature type="non-terminal residue" evidence="5">
    <location>
        <position position="1"/>
    </location>
</feature>
<dbReference type="PANTHER" id="PTHR45653">
    <property type="entry name" value="DEDICATOR OF CYTOKINESIS"/>
    <property type="match status" value="1"/>
</dbReference>
<evidence type="ECO:0000256" key="3">
    <source>
        <dbReference type="SAM" id="MobiDB-lite"/>
    </source>
</evidence>
<keyword evidence="1" id="KW-0344">Guanine-nucleotide releasing factor</keyword>
<feature type="compositionally biased region" description="Low complexity" evidence="3">
    <location>
        <begin position="352"/>
        <end position="379"/>
    </location>
</feature>
<evidence type="ECO:0000256" key="1">
    <source>
        <dbReference type="ARBA" id="ARBA00022658"/>
    </source>
</evidence>
<dbReference type="Gene3D" id="1.25.40.410">
    <property type="match status" value="1"/>
</dbReference>
<dbReference type="GO" id="GO:0007520">
    <property type="term" value="P:myoblast fusion"/>
    <property type="evidence" value="ECO:0007669"/>
    <property type="project" value="TreeGrafter"/>
</dbReference>
<evidence type="ECO:0000313" key="5">
    <source>
        <dbReference type="EMBL" id="NWU03226.1"/>
    </source>
</evidence>
<dbReference type="GO" id="GO:0005886">
    <property type="term" value="C:plasma membrane"/>
    <property type="evidence" value="ECO:0007669"/>
    <property type="project" value="TreeGrafter"/>
</dbReference>
<feature type="compositionally biased region" description="Basic residues" evidence="3">
    <location>
        <begin position="408"/>
        <end position="417"/>
    </location>
</feature>
<dbReference type="InterPro" id="IPR043162">
    <property type="entry name" value="DOCK_C_lobe_C"/>
</dbReference>
<proteinExistence type="inferred from homology"/>
<dbReference type="InterPro" id="IPR026791">
    <property type="entry name" value="DOCK"/>
</dbReference>
<dbReference type="PANTHER" id="PTHR45653:SF1">
    <property type="entry name" value="DEDICATOR OF CYTOKINESIS PROTEIN 1"/>
    <property type="match status" value="1"/>
</dbReference>
<dbReference type="Proteomes" id="UP000524542">
    <property type="component" value="Unassembled WGS sequence"/>
</dbReference>
<feature type="domain" description="DOCKER" evidence="4">
    <location>
        <begin position="1"/>
        <end position="330"/>
    </location>
</feature>
<dbReference type="InterPro" id="IPR046770">
    <property type="entry name" value="DOCKER_Lobe_B"/>
</dbReference>
<organism evidence="5 6">
    <name type="scientific">Urocynchramus pylzowi</name>
    <dbReference type="NCBI Taxonomy" id="571890"/>
    <lineage>
        <taxon>Eukaryota</taxon>
        <taxon>Metazoa</taxon>
        <taxon>Chordata</taxon>
        <taxon>Craniata</taxon>
        <taxon>Vertebrata</taxon>
        <taxon>Euteleostomi</taxon>
        <taxon>Archelosauria</taxon>
        <taxon>Archosauria</taxon>
        <taxon>Dinosauria</taxon>
        <taxon>Saurischia</taxon>
        <taxon>Theropoda</taxon>
        <taxon>Coelurosauria</taxon>
        <taxon>Aves</taxon>
        <taxon>Neognathae</taxon>
        <taxon>Neoaves</taxon>
        <taxon>Telluraves</taxon>
        <taxon>Australaves</taxon>
        <taxon>Passeriformes</taxon>
        <taxon>Passeroidea</taxon>
        <taxon>Fringillidae</taxon>
        <taxon>Urocynchramus</taxon>
    </lineage>
</organism>
<dbReference type="InterPro" id="IPR027357">
    <property type="entry name" value="DOCKER_dom"/>
</dbReference>
<dbReference type="Pfam" id="PF20422">
    <property type="entry name" value="DHR-2_Lobe_B"/>
    <property type="match status" value="1"/>
</dbReference>
<dbReference type="AlphaFoldDB" id="A0A7K5THG4"/>
<dbReference type="InterPro" id="IPR046773">
    <property type="entry name" value="DOCKER_Lobe_C"/>
</dbReference>
<feature type="compositionally biased region" description="Pro residues" evidence="3">
    <location>
        <begin position="547"/>
        <end position="562"/>
    </location>
</feature>
<feature type="compositionally biased region" description="Basic and acidic residues" evidence="3">
    <location>
        <begin position="393"/>
        <end position="407"/>
    </location>
</feature>
<feature type="region of interest" description="Disordered" evidence="3">
    <location>
        <begin position="338"/>
        <end position="422"/>
    </location>
</feature>
<feature type="compositionally biased region" description="Polar residues" evidence="3">
    <location>
        <begin position="528"/>
        <end position="541"/>
    </location>
</feature>
<evidence type="ECO:0000313" key="6">
    <source>
        <dbReference type="Proteomes" id="UP000524542"/>
    </source>
</evidence>
<dbReference type="InterPro" id="IPR046769">
    <property type="entry name" value="DOCKER_Lobe_A"/>
</dbReference>
<feature type="non-terminal residue" evidence="5">
    <location>
        <position position="576"/>
    </location>
</feature>
<dbReference type="Gene3D" id="1.20.58.740">
    <property type="match status" value="1"/>
</dbReference>
<dbReference type="FunFam" id="1.20.58.740:FF:000004">
    <property type="entry name" value="Dedicator of cytokinesis protein 1"/>
    <property type="match status" value="1"/>
</dbReference>
<dbReference type="Pfam" id="PF20421">
    <property type="entry name" value="DHR-2_Lobe_C"/>
    <property type="match status" value="1"/>
</dbReference>
<feature type="region of interest" description="Disordered" evidence="3">
    <location>
        <begin position="460"/>
        <end position="576"/>
    </location>
</feature>
<dbReference type="GO" id="GO:0031267">
    <property type="term" value="F:small GTPase binding"/>
    <property type="evidence" value="ECO:0007669"/>
    <property type="project" value="TreeGrafter"/>
</dbReference>
<comment type="caution">
    <text evidence="5">The sequence shown here is derived from an EMBL/GenBank/DDBJ whole genome shotgun (WGS) entry which is preliminary data.</text>
</comment>
<evidence type="ECO:0000259" key="4">
    <source>
        <dbReference type="PROSITE" id="PS51651"/>
    </source>
</evidence>
<protein>
    <submittedName>
        <fullName evidence="5">DOCK1 protein</fullName>
    </submittedName>
</protein>
<feature type="compositionally biased region" description="Pro residues" evidence="3">
    <location>
        <begin position="472"/>
        <end position="485"/>
    </location>
</feature>